<keyword evidence="2" id="KW-1185">Reference proteome</keyword>
<gene>
    <name evidence="1" type="ORF">HNR20_005541</name>
</gene>
<protein>
    <submittedName>
        <fullName evidence="1">Uncharacterized protein</fullName>
    </submittedName>
</protein>
<evidence type="ECO:0000313" key="2">
    <source>
        <dbReference type="Proteomes" id="UP000586947"/>
    </source>
</evidence>
<organism evidence="1 2">
    <name type="scientific">Micromonospora parathelypteridis</name>
    <dbReference type="NCBI Taxonomy" id="1839617"/>
    <lineage>
        <taxon>Bacteria</taxon>
        <taxon>Bacillati</taxon>
        <taxon>Actinomycetota</taxon>
        <taxon>Actinomycetes</taxon>
        <taxon>Micromonosporales</taxon>
        <taxon>Micromonosporaceae</taxon>
        <taxon>Micromonospora</taxon>
    </lineage>
</organism>
<dbReference type="AlphaFoldDB" id="A0A840VYI1"/>
<accession>A0A840VYI1</accession>
<reference evidence="1 2" key="1">
    <citation type="submission" date="2020-08" db="EMBL/GenBank/DDBJ databases">
        <title>Sequencing the genomes of 1000 actinobacteria strains.</title>
        <authorList>
            <person name="Klenk H.-P."/>
        </authorList>
    </citation>
    <scope>NUCLEOTIDE SEQUENCE [LARGE SCALE GENOMIC DNA]</scope>
    <source>
        <strain evidence="1 2">DSM 103125</strain>
    </source>
</reference>
<name>A0A840VYI1_9ACTN</name>
<proteinExistence type="predicted"/>
<sequence>MSTPVSTVTTAEPTAEASRWAGTPLATEHWLEGVSGFPAGGVGGRAVPADPATVVATARGFRLTRGHLDEVLAFAEFLAGEALDFDERAEIEQDVADSFEDSPKRALLSLRQLAGGVRRVTSISPVRRAQRRLQVLTTTYLLELRRQTDGHELSTLMATVSRHNPIVRYRAGAGIVLVADAMAARMEQHRLVLSLTGRGIEASPALADQLLDRADKAGRMEFAEFAGSELRLLLLREWLRELGNSELDRTREDLDRAVGSALDVDIVVQQLGYRASLDIAGRTF</sequence>
<comment type="caution">
    <text evidence="1">The sequence shown here is derived from an EMBL/GenBank/DDBJ whole genome shotgun (WGS) entry which is preliminary data.</text>
</comment>
<dbReference type="Proteomes" id="UP000586947">
    <property type="component" value="Unassembled WGS sequence"/>
</dbReference>
<evidence type="ECO:0000313" key="1">
    <source>
        <dbReference type="EMBL" id="MBB5481036.1"/>
    </source>
</evidence>
<dbReference type="EMBL" id="JACHDP010000001">
    <property type="protein sequence ID" value="MBB5481036.1"/>
    <property type="molecule type" value="Genomic_DNA"/>
</dbReference>
<dbReference type="RefSeq" id="WP_184185863.1">
    <property type="nucleotide sequence ID" value="NZ_BMNF01000004.1"/>
</dbReference>